<protein>
    <recommendedName>
        <fullName evidence="5">Alcohol dehydrogenase iron-type/glycerol dehydrogenase GldA domain-containing protein</fullName>
    </recommendedName>
</protein>
<proteinExistence type="predicted"/>
<accession>A0A2N6SLM1</accession>
<comment type="cofactor">
    <cofactor evidence="3">
        <name>Zn(2+)</name>
        <dbReference type="ChEBI" id="CHEBI:29105"/>
    </cofactor>
    <text evidence="3">Binds 1 zinc ion per subunit.</text>
</comment>
<name>A0A2N6SLM1_9LACT</name>
<dbReference type="InterPro" id="IPR001670">
    <property type="entry name" value="ADH_Fe/GldA"/>
</dbReference>
<feature type="binding site" evidence="4">
    <location>
        <position position="131"/>
    </location>
    <ligand>
        <name>NAD(+)</name>
        <dbReference type="ChEBI" id="CHEBI:57540"/>
    </ligand>
</feature>
<keyword evidence="7" id="KW-1185">Reference proteome</keyword>
<dbReference type="AlphaFoldDB" id="A0A2N6SLM1"/>
<dbReference type="Proteomes" id="UP000235682">
    <property type="component" value="Unassembled WGS sequence"/>
</dbReference>
<evidence type="ECO:0000313" key="6">
    <source>
        <dbReference type="EMBL" id="PMC57971.1"/>
    </source>
</evidence>
<dbReference type="GO" id="GO:0046872">
    <property type="term" value="F:metal ion binding"/>
    <property type="evidence" value="ECO:0007669"/>
    <property type="project" value="UniProtKB-KW"/>
</dbReference>
<dbReference type="Pfam" id="PF00465">
    <property type="entry name" value="Fe-ADH"/>
    <property type="match status" value="1"/>
</dbReference>
<feature type="binding site" evidence="3">
    <location>
        <position position="171"/>
    </location>
    <ligand>
        <name>glycerol</name>
        <dbReference type="ChEBI" id="CHEBI:17754"/>
    </ligand>
</feature>
<reference evidence="6 7" key="1">
    <citation type="submission" date="2017-09" db="EMBL/GenBank/DDBJ databases">
        <title>Bacterial strain isolated from the female urinary microbiota.</title>
        <authorList>
            <person name="Thomas-White K."/>
            <person name="Kumar N."/>
            <person name="Forster S."/>
            <person name="Putonti C."/>
            <person name="Lawley T."/>
            <person name="Wolfe A.J."/>
        </authorList>
    </citation>
    <scope>NUCLEOTIDE SEQUENCE [LARGE SCALE GENOMIC DNA]</scope>
    <source>
        <strain evidence="6 7">UMB0852</strain>
    </source>
</reference>
<dbReference type="SUPFAM" id="SSF56796">
    <property type="entry name" value="Dehydroquinate synthase-like"/>
    <property type="match status" value="1"/>
</dbReference>
<keyword evidence="3" id="KW-0862">Zinc</keyword>
<keyword evidence="1 3" id="KW-0479">Metal-binding</keyword>
<sequence length="357" mass="39777">MEQVVRPGPQSYYNQTGILEDLDQFLFNLGYEHVVCVVDKGGWYAVEPYLQKSFEKVAISFIDFGGECSFAEGQRLSQRAKEHTAQAVIGIGGGKVMDVVKLVANHLIIDYLQIPTIASTCACWAPLAVIYTPEGHYETVRFFNRTARSVIVDPRVLIQADPKFLVAGLADTIAKWYEGRIQLDNMARTPNLELGYQAMKICYEFILKEAKNALKAIQSKQINQAFVDLLDVIFASAGSASGYAGEYGHAAAHGVHNGLTVLPETKPFLHGELVGYGILVQLVLENKWDDLNELLKLYNVLNLPTQLNDLNLTLDHSHLNDALQAMCEGEKLMQVVFPTITTQDIFNAMKQLEEYTN</sequence>
<comment type="caution">
    <text evidence="6">The sequence shown here is derived from an EMBL/GenBank/DDBJ whole genome shotgun (WGS) entry which is preliminary data.</text>
</comment>
<keyword evidence="2" id="KW-0560">Oxidoreductase</keyword>
<evidence type="ECO:0000256" key="4">
    <source>
        <dbReference type="PIRSR" id="PIRSR000112-3"/>
    </source>
</evidence>
<dbReference type="GO" id="GO:0016614">
    <property type="term" value="F:oxidoreductase activity, acting on CH-OH group of donors"/>
    <property type="evidence" value="ECO:0007669"/>
    <property type="project" value="InterPro"/>
</dbReference>
<organism evidence="6 7">
    <name type="scientific">Dolosicoccus paucivorans</name>
    <dbReference type="NCBI Taxonomy" id="84521"/>
    <lineage>
        <taxon>Bacteria</taxon>
        <taxon>Bacillati</taxon>
        <taxon>Bacillota</taxon>
        <taxon>Bacilli</taxon>
        <taxon>Lactobacillales</taxon>
        <taxon>Aerococcaceae</taxon>
        <taxon>Dolosicoccus</taxon>
    </lineage>
</organism>
<dbReference type="InterPro" id="IPR016205">
    <property type="entry name" value="Glycerol_DH"/>
</dbReference>
<evidence type="ECO:0000256" key="2">
    <source>
        <dbReference type="ARBA" id="ARBA00023002"/>
    </source>
</evidence>
<feature type="binding site" evidence="4">
    <location>
        <position position="127"/>
    </location>
    <ligand>
        <name>NAD(+)</name>
        <dbReference type="ChEBI" id="CHEBI:57540"/>
    </ligand>
</feature>
<gene>
    <name evidence="6" type="ORF">CJ205_06795</name>
</gene>
<evidence type="ECO:0000256" key="3">
    <source>
        <dbReference type="PIRSR" id="PIRSR000112-1"/>
    </source>
</evidence>
<feature type="binding site" evidence="3">
    <location>
        <position position="270"/>
    </location>
    <ligand>
        <name>glycerol</name>
        <dbReference type="ChEBI" id="CHEBI:17754"/>
    </ligand>
</feature>
<dbReference type="PANTHER" id="PTHR43616:SF3">
    <property type="entry name" value="HYDROXYCARBOXYLATE DEHYDROGENASE A"/>
    <property type="match status" value="1"/>
</dbReference>
<dbReference type="Gene3D" id="1.20.1090.10">
    <property type="entry name" value="Dehydroquinate synthase-like - alpha domain"/>
    <property type="match status" value="1"/>
</dbReference>
<evidence type="ECO:0000256" key="1">
    <source>
        <dbReference type="ARBA" id="ARBA00022723"/>
    </source>
</evidence>
<evidence type="ECO:0000313" key="7">
    <source>
        <dbReference type="Proteomes" id="UP000235682"/>
    </source>
</evidence>
<dbReference type="PANTHER" id="PTHR43616">
    <property type="entry name" value="GLYCEROL DEHYDROGENASE"/>
    <property type="match status" value="1"/>
</dbReference>
<dbReference type="STRING" id="84521.SAMN04487994_10688"/>
<feature type="binding site" evidence="4">
    <location>
        <begin position="94"/>
        <end position="98"/>
    </location>
    <ligand>
        <name>NAD(+)</name>
        <dbReference type="ChEBI" id="CHEBI:57540"/>
    </ligand>
</feature>
<dbReference type="PIRSF" id="PIRSF000112">
    <property type="entry name" value="Glycerol_dehydrogenase"/>
    <property type="match status" value="1"/>
</dbReference>
<dbReference type="Gene3D" id="3.40.50.1970">
    <property type="match status" value="1"/>
</dbReference>
<evidence type="ECO:0000259" key="5">
    <source>
        <dbReference type="Pfam" id="PF00465"/>
    </source>
</evidence>
<feature type="binding site" evidence="3">
    <location>
        <position position="253"/>
    </location>
    <ligand>
        <name>glycerol</name>
        <dbReference type="ChEBI" id="CHEBI:17754"/>
    </ligand>
</feature>
<dbReference type="EMBL" id="PNHE01000032">
    <property type="protein sequence ID" value="PMC57971.1"/>
    <property type="molecule type" value="Genomic_DNA"/>
</dbReference>
<dbReference type="CDD" id="cd08172">
    <property type="entry name" value="GlyDH-like"/>
    <property type="match status" value="1"/>
</dbReference>
<keyword evidence="4" id="KW-0520">NAD</keyword>
<feature type="binding site" evidence="4">
    <location>
        <begin position="116"/>
        <end position="119"/>
    </location>
    <ligand>
        <name>NAD(+)</name>
        <dbReference type="ChEBI" id="CHEBI:57540"/>
    </ligand>
</feature>
<dbReference type="OrthoDB" id="5198708at2"/>
<dbReference type="RefSeq" id="WP_102227984.1">
    <property type="nucleotide sequence ID" value="NZ_PNFY01000031.1"/>
</dbReference>
<feature type="domain" description="Alcohol dehydrogenase iron-type/glycerol dehydrogenase GldA" evidence="5">
    <location>
        <begin position="9"/>
        <end position="154"/>
    </location>
</feature>